<comment type="caution">
    <text evidence="1">The sequence shown here is derived from an EMBL/GenBank/DDBJ whole genome shotgun (WGS) entry which is preliminary data.</text>
</comment>
<dbReference type="PANTHER" id="PTHR46328:SF27">
    <property type="entry name" value="OS12G0287500 PROTEIN"/>
    <property type="match status" value="1"/>
</dbReference>
<organism evidence="1 2">
    <name type="scientific">Stylosanthes scabra</name>
    <dbReference type="NCBI Taxonomy" id="79078"/>
    <lineage>
        <taxon>Eukaryota</taxon>
        <taxon>Viridiplantae</taxon>
        <taxon>Streptophyta</taxon>
        <taxon>Embryophyta</taxon>
        <taxon>Tracheophyta</taxon>
        <taxon>Spermatophyta</taxon>
        <taxon>Magnoliopsida</taxon>
        <taxon>eudicotyledons</taxon>
        <taxon>Gunneridae</taxon>
        <taxon>Pentapetalae</taxon>
        <taxon>rosids</taxon>
        <taxon>fabids</taxon>
        <taxon>Fabales</taxon>
        <taxon>Fabaceae</taxon>
        <taxon>Papilionoideae</taxon>
        <taxon>50 kb inversion clade</taxon>
        <taxon>dalbergioids sensu lato</taxon>
        <taxon>Dalbergieae</taxon>
        <taxon>Pterocarpus clade</taxon>
        <taxon>Stylosanthes</taxon>
    </lineage>
</organism>
<proteinExistence type="predicted"/>
<dbReference type="PANTHER" id="PTHR46328">
    <property type="entry name" value="FAR-RED IMPAIRED RESPONSIVE (FAR1) FAMILY PROTEIN-RELATED"/>
    <property type="match status" value="1"/>
</dbReference>
<reference evidence="1 2" key="1">
    <citation type="journal article" date="2023" name="Plants (Basel)">
        <title>Bridging the Gap: Combining Genomics and Transcriptomics Approaches to Understand Stylosanthes scabra, an Orphan Legume from the Brazilian Caatinga.</title>
        <authorList>
            <person name="Ferreira-Neto J.R.C."/>
            <person name="da Silva M.D."/>
            <person name="Binneck E."/>
            <person name="de Melo N.F."/>
            <person name="da Silva R.H."/>
            <person name="de Melo A.L.T.M."/>
            <person name="Pandolfi V."/>
            <person name="Bustamante F.O."/>
            <person name="Brasileiro-Vidal A.C."/>
            <person name="Benko-Iseppon A.M."/>
        </authorList>
    </citation>
    <scope>NUCLEOTIDE SEQUENCE [LARGE SCALE GENOMIC DNA]</scope>
    <source>
        <tissue evidence="1">Leaves</tissue>
    </source>
</reference>
<keyword evidence="2" id="KW-1185">Reference proteome</keyword>
<dbReference type="Proteomes" id="UP001341840">
    <property type="component" value="Unassembled WGS sequence"/>
</dbReference>
<evidence type="ECO:0008006" key="3">
    <source>
        <dbReference type="Google" id="ProtNLM"/>
    </source>
</evidence>
<accession>A0ABU6Q5Z1</accession>
<sequence length="88" mass="10272">MHEATQFEEEMQDLNSIHEEGHLEEEMQFLCNVDEKFVPKVGMTFKSCTEANEFYKEYTKRAGFSSKIGNSQRNKEIGAIKTNFRKSI</sequence>
<evidence type="ECO:0000313" key="2">
    <source>
        <dbReference type="Proteomes" id="UP001341840"/>
    </source>
</evidence>
<dbReference type="EMBL" id="JASCZI010000031">
    <property type="protein sequence ID" value="MED6107251.1"/>
    <property type="molecule type" value="Genomic_DNA"/>
</dbReference>
<name>A0ABU6Q5Z1_9FABA</name>
<gene>
    <name evidence="1" type="ORF">PIB30_012373</name>
</gene>
<protein>
    <recommendedName>
        <fullName evidence="3">FAR1 domain-containing protein</fullName>
    </recommendedName>
</protein>
<evidence type="ECO:0000313" key="1">
    <source>
        <dbReference type="EMBL" id="MED6107251.1"/>
    </source>
</evidence>